<proteinExistence type="predicted"/>
<dbReference type="Proteomes" id="UP000176609">
    <property type="component" value="Unassembled WGS sequence"/>
</dbReference>
<evidence type="ECO:0000313" key="2">
    <source>
        <dbReference type="EMBL" id="OGG27231.1"/>
    </source>
</evidence>
<reference evidence="2 3" key="1">
    <citation type="journal article" date="2016" name="Nat. Commun.">
        <title>Thousands of microbial genomes shed light on interconnected biogeochemical processes in an aquifer system.</title>
        <authorList>
            <person name="Anantharaman K."/>
            <person name="Brown C.T."/>
            <person name="Hug L.A."/>
            <person name="Sharon I."/>
            <person name="Castelle C.J."/>
            <person name="Probst A.J."/>
            <person name="Thomas B.C."/>
            <person name="Singh A."/>
            <person name="Wilkins M.J."/>
            <person name="Karaoz U."/>
            <person name="Brodie E.L."/>
            <person name="Williams K.H."/>
            <person name="Hubbard S.S."/>
            <person name="Banfield J.F."/>
        </authorList>
    </citation>
    <scope>NUCLEOTIDE SEQUENCE [LARGE SCALE GENOMIC DNA]</scope>
</reference>
<dbReference type="EMBL" id="MFJR01000005">
    <property type="protein sequence ID" value="OGG27231.1"/>
    <property type="molecule type" value="Genomic_DNA"/>
</dbReference>
<feature type="domain" description="HicB-like antitoxin of toxin-antitoxin system" evidence="1">
    <location>
        <begin position="13"/>
        <end position="67"/>
    </location>
</feature>
<comment type="caution">
    <text evidence="2">The sequence shown here is derived from an EMBL/GenBank/DDBJ whole genome shotgun (WGS) entry which is preliminary data.</text>
</comment>
<dbReference type="Pfam" id="PF15919">
    <property type="entry name" value="HicB_lk_antitox"/>
    <property type="match status" value="1"/>
</dbReference>
<sequence length="104" mass="11677">MRFFKYTVVFTPESDEPDVYNVSVPAFPEICTFGTSYEEAKFMAQDALELVILSRLEDGEEISSDKKPKKMPINAKVEEIFISVSHQVTASPAKHVKTAIFQSA</sequence>
<evidence type="ECO:0000259" key="1">
    <source>
        <dbReference type="Pfam" id="PF15919"/>
    </source>
</evidence>
<evidence type="ECO:0000313" key="3">
    <source>
        <dbReference type="Proteomes" id="UP000176609"/>
    </source>
</evidence>
<organism evidence="2 3">
    <name type="scientific">Candidatus Gottesmanbacteria bacterium RIFCSPLOWO2_01_FULL_39_12b</name>
    <dbReference type="NCBI Taxonomy" id="1798388"/>
    <lineage>
        <taxon>Bacteria</taxon>
        <taxon>Candidatus Gottesmaniibacteriota</taxon>
    </lineage>
</organism>
<dbReference type="Gene3D" id="3.30.160.250">
    <property type="match status" value="1"/>
</dbReference>
<dbReference type="SUPFAM" id="SSF143100">
    <property type="entry name" value="TTHA1013/TTHA0281-like"/>
    <property type="match status" value="1"/>
</dbReference>
<gene>
    <name evidence="2" type="ORF">A2960_00220</name>
</gene>
<dbReference type="InterPro" id="IPR031807">
    <property type="entry name" value="HicB-like"/>
</dbReference>
<dbReference type="InterPro" id="IPR035069">
    <property type="entry name" value="TTHA1013/TTHA0281-like"/>
</dbReference>
<protein>
    <recommendedName>
        <fullName evidence="1">HicB-like antitoxin of toxin-antitoxin system domain-containing protein</fullName>
    </recommendedName>
</protein>
<accession>A0A1F6ARD0</accession>
<dbReference type="AlphaFoldDB" id="A0A1F6ARD0"/>
<name>A0A1F6ARD0_9BACT</name>